<sequence length="168" mass="19149">MEPRTTPKISIPRNARNLLARMRTAPLNFWRSWIIFRKRVRLSFRSSCTREKASPFSVTPSSIPKPTRWSSVSTQRPDEALPSSLAQACWQPFPSMVTFTRRISMAEVPLFQQDQIIGSVETLDEATILSPGEDILIVRLHNRAGLVKELMKEELVSFEIVNLPAVRS</sequence>
<dbReference type="KEGG" id="vg:79993506"/>
<protein>
    <submittedName>
        <fullName evidence="1">Uncharacterized protein</fullName>
    </submittedName>
</protein>
<evidence type="ECO:0000313" key="2">
    <source>
        <dbReference type="Proteomes" id="UP000257730"/>
    </source>
</evidence>
<accession>A0A345KUL8</accession>
<proteinExistence type="predicted"/>
<name>A0A345KUL8_9CAUD</name>
<dbReference type="Proteomes" id="UP000257730">
    <property type="component" value="Segment"/>
</dbReference>
<gene>
    <name evidence="1" type="primary">58</name>
    <name evidence="1" type="ORF">SEA_SYNEPSIS_58</name>
</gene>
<organism evidence="1 2">
    <name type="scientific">Arthrobacter phage Synepsis</name>
    <dbReference type="NCBI Taxonomy" id="2250389"/>
    <lineage>
        <taxon>Viruses</taxon>
        <taxon>Duplodnaviria</taxon>
        <taxon>Heunggongvirae</taxon>
        <taxon>Uroviricota</taxon>
        <taxon>Caudoviricetes</taxon>
        <taxon>Gordonvirus</taxon>
        <taxon>Gordonvirus synepsis</taxon>
    </lineage>
</organism>
<evidence type="ECO:0000313" key="1">
    <source>
        <dbReference type="EMBL" id="AXH46720.1"/>
    </source>
</evidence>
<dbReference type="EMBL" id="MH479926">
    <property type="protein sequence ID" value="AXH46720.1"/>
    <property type="molecule type" value="Genomic_DNA"/>
</dbReference>
<keyword evidence="2" id="KW-1185">Reference proteome</keyword>
<dbReference type="GeneID" id="79993506"/>
<reference evidence="1 2" key="1">
    <citation type="submission" date="2018-06" db="EMBL/GenBank/DDBJ databases">
        <authorList>
            <person name="Carpenter C.J."/>
            <person name="Mulvenna A.L."/>
            <person name="Najjar D.S."/>
            <person name="Ball S.L."/>
            <person name="Breitenberger C.A."/>
            <person name="Daniels C.J."/>
            <person name="Garlena R.A."/>
            <person name="Russell D.A."/>
            <person name="Pope W.H."/>
            <person name="Jacobs-Sera D."/>
            <person name="Hatfull G.F."/>
        </authorList>
    </citation>
    <scope>NUCLEOTIDE SEQUENCE [LARGE SCALE GENOMIC DNA]</scope>
</reference>
<dbReference type="RefSeq" id="YP_010750157.1">
    <property type="nucleotide sequence ID" value="NC_073330.1"/>
</dbReference>